<protein>
    <submittedName>
        <fullName evidence="1">Uncharacterized protein</fullName>
    </submittedName>
</protein>
<proteinExistence type="predicted"/>
<reference evidence="1 2" key="1">
    <citation type="submission" date="2019-09" db="EMBL/GenBank/DDBJ databases">
        <authorList>
            <person name="Ou C."/>
        </authorList>
    </citation>
    <scope>NUCLEOTIDE SEQUENCE [LARGE SCALE GENOMIC DNA]</scope>
    <source>
        <strain evidence="1">S2</strain>
        <tissue evidence="1">Leaf</tissue>
    </source>
</reference>
<keyword evidence="2" id="KW-1185">Reference proteome</keyword>
<dbReference type="EMBL" id="SMOL01000160">
    <property type="protein sequence ID" value="KAB2626358.1"/>
    <property type="molecule type" value="Genomic_DNA"/>
</dbReference>
<comment type="caution">
    <text evidence="1">The sequence shown here is derived from an EMBL/GenBank/DDBJ whole genome shotgun (WGS) entry which is preliminary data.</text>
</comment>
<accession>A0A5N5HFF5</accession>
<dbReference type="OrthoDB" id="10446125at2759"/>
<sequence>MAEAYAKLIYDIGYLSWKKVPKELKKSMLRELSVYWHVDETDEKGQKYLDELFRKCFWQWQFDVLRDVRRGAVALEEED</sequence>
<reference evidence="2" key="2">
    <citation type="submission" date="2019-10" db="EMBL/GenBank/DDBJ databases">
        <title>A de novo genome assembly of a pear dwarfing rootstock.</title>
        <authorList>
            <person name="Wang F."/>
            <person name="Wang J."/>
            <person name="Li S."/>
            <person name="Zhang Y."/>
            <person name="Fang M."/>
            <person name="Ma L."/>
            <person name="Zhao Y."/>
            <person name="Jiang S."/>
        </authorList>
    </citation>
    <scope>NUCLEOTIDE SEQUENCE [LARGE SCALE GENOMIC DNA]</scope>
</reference>
<evidence type="ECO:0000313" key="1">
    <source>
        <dbReference type="EMBL" id="KAB2626358.1"/>
    </source>
</evidence>
<dbReference type="Proteomes" id="UP000327157">
    <property type="component" value="Chromosome 16"/>
</dbReference>
<evidence type="ECO:0000313" key="2">
    <source>
        <dbReference type="Proteomes" id="UP000327157"/>
    </source>
</evidence>
<name>A0A5N5HFF5_9ROSA</name>
<gene>
    <name evidence="1" type="ORF">D8674_018018</name>
</gene>
<reference evidence="1 2" key="3">
    <citation type="submission" date="2019-11" db="EMBL/GenBank/DDBJ databases">
        <title>A de novo genome assembly of a pear dwarfing rootstock.</title>
        <authorList>
            <person name="Wang F."/>
            <person name="Wang J."/>
            <person name="Li S."/>
            <person name="Zhang Y."/>
            <person name="Fang M."/>
            <person name="Ma L."/>
            <person name="Zhao Y."/>
            <person name="Jiang S."/>
        </authorList>
    </citation>
    <scope>NUCLEOTIDE SEQUENCE [LARGE SCALE GENOMIC DNA]</scope>
    <source>
        <strain evidence="1">S2</strain>
        <tissue evidence="1">Leaf</tissue>
    </source>
</reference>
<organism evidence="1 2">
    <name type="scientific">Pyrus ussuriensis x Pyrus communis</name>
    <dbReference type="NCBI Taxonomy" id="2448454"/>
    <lineage>
        <taxon>Eukaryota</taxon>
        <taxon>Viridiplantae</taxon>
        <taxon>Streptophyta</taxon>
        <taxon>Embryophyta</taxon>
        <taxon>Tracheophyta</taxon>
        <taxon>Spermatophyta</taxon>
        <taxon>Magnoliopsida</taxon>
        <taxon>eudicotyledons</taxon>
        <taxon>Gunneridae</taxon>
        <taxon>Pentapetalae</taxon>
        <taxon>rosids</taxon>
        <taxon>fabids</taxon>
        <taxon>Rosales</taxon>
        <taxon>Rosaceae</taxon>
        <taxon>Amygdaloideae</taxon>
        <taxon>Maleae</taxon>
        <taxon>Pyrus</taxon>
    </lineage>
</organism>
<dbReference type="AlphaFoldDB" id="A0A5N5HFF5"/>